<protein>
    <submittedName>
        <fullName evidence="2">Outer membrane beta-barrel protein</fullName>
    </submittedName>
</protein>
<reference evidence="1 4" key="2">
    <citation type="submission" date="2020-08" db="EMBL/GenBank/DDBJ databases">
        <title>Genomic Encyclopedia of Type Strains, Phase IV (KMG-IV): sequencing the most valuable type-strain genomes for metagenomic binning, comparative biology and taxonomic classification.</title>
        <authorList>
            <person name="Goeker M."/>
        </authorList>
    </citation>
    <scope>NUCLEOTIDE SEQUENCE [LARGE SCALE GENOMIC DNA]</scope>
    <source>
        <strain evidence="1 4">DSM 11525</strain>
    </source>
</reference>
<dbReference type="AlphaFoldDB" id="A0A6P1TFW2"/>
<evidence type="ECO:0000313" key="3">
    <source>
        <dbReference type="Proteomes" id="UP000464675"/>
    </source>
</evidence>
<accession>A0A6P1TFW2</accession>
<dbReference type="Proteomes" id="UP000563601">
    <property type="component" value="Unassembled WGS sequence"/>
</dbReference>
<dbReference type="RefSeq" id="WP_161859847.1">
    <property type="nucleotide sequence ID" value="NZ_CP047491.1"/>
</dbReference>
<proteinExistence type="predicted"/>
<sequence length="403" mass="44523">MNSAVGVAMCEIRDKRKSPLWARATLVSSLVTIGQVAHAVTIDLPANAELTSTVNVELQYDDNVFLSRESPQDDWLTRVSPSMSLEREGDATSFFGGLTITRGNYRNGTRQNFNDYAGNVEWQWRAASLLQVHTSASYSDVAQSILGSQDGGLDPVLLEAERTRRPSAEVSLVFGRQGGKFQGILRQGKQKNEFDDSTRDFSADYSTISASYSVSSRFTAGVQVSDTKLDYGDIAGVPARDSDETVLMATAEYRLPKTQLLVRAGRLDREFAPGVRENFTGPRWDILVTWSPRSYSTLSFTTGKNIQESVGVADFVDVKSNVVSWTHQWTGRLSSSLAYSQTSGEFVGTNRSDDVVRSNFTLRYQPMEWLGLSIGAVNVENRTTLSDIDIETNRYILGIEAPL</sequence>
<gene>
    <name evidence="2" type="ORF">GTQ55_17280</name>
    <name evidence="1" type="ORF">HNQ53_002074</name>
</gene>
<dbReference type="InterPro" id="IPR018759">
    <property type="entry name" value="BBP2_2"/>
</dbReference>
<keyword evidence="3" id="KW-1185">Reference proteome</keyword>
<dbReference type="SUPFAM" id="SSF56935">
    <property type="entry name" value="Porins"/>
    <property type="match status" value="1"/>
</dbReference>
<evidence type="ECO:0000313" key="4">
    <source>
        <dbReference type="Proteomes" id="UP000563601"/>
    </source>
</evidence>
<dbReference type="Pfam" id="PF10082">
    <property type="entry name" value="BBP2_2"/>
    <property type="match status" value="1"/>
</dbReference>
<dbReference type="EMBL" id="JACHHR010000002">
    <property type="protein sequence ID" value="MBB5211856.1"/>
    <property type="molecule type" value="Genomic_DNA"/>
</dbReference>
<dbReference type="OrthoDB" id="9153755at2"/>
<dbReference type="EMBL" id="CP047491">
    <property type="protein sequence ID" value="QHQ40556.1"/>
    <property type="molecule type" value="Genomic_DNA"/>
</dbReference>
<reference evidence="2 3" key="1">
    <citation type="submission" date="2020-01" db="EMBL/GenBank/DDBJ databases">
        <title>The possibility of degradation of plastic by Microbulbifer hydrolyticus IRE-31.</title>
        <authorList>
            <person name="Liu L."/>
        </authorList>
    </citation>
    <scope>NUCLEOTIDE SEQUENCE [LARGE SCALE GENOMIC DNA]</scope>
    <source>
        <strain evidence="2 3">IRE-31</strain>
    </source>
</reference>
<dbReference type="Proteomes" id="UP000464675">
    <property type="component" value="Chromosome"/>
</dbReference>
<evidence type="ECO:0000313" key="1">
    <source>
        <dbReference type="EMBL" id="MBB5211856.1"/>
    </source>
</evidence>
<evidence type="ECO:0000313" key="2">
    <source>
        <dbReference type="EMBL" id="QHQ40556.1"/>
    </source>
</evidence>
<name>A0A6P1TFW2_9GAMM</name>
<organism evidence="1 4">
    <name type="scientific">Microbulbifer hydrolyticus</name>
    <dbReference type="NCBI Taxonomy" id="48074"/>
    <lineage>
        <taxon>Bacteria</taxon>
        <taxon>Pseudomonadati</taxon>
        <taxon>Pseudomonadota</taxon>
        <taxon>Gammaproteobacteria</taxon>
        <taxon>Cellvibrionales</taxon>
        <taxon>Microbulbiferaceae</taxon>
        <taxon>Microbulbifer</taxon>
    </lineage>
</organism>